<sequence length="505" mass="54960">MKMRFNYLIYMAVTATLAFQSCDKGFEQMNINPDASAVAQPEFLFSKALLDVWGNSYFSTDALFAGGSMQHFATYKDVPGIGDKYYFQQGTYPYDYFTTGYPTAAVEMATVITAVDSSVNKKSIARIMRAYIMHRMTDLYGDIPYSEAVKGYTGNIFTPKYDAQADIYADLLKELDESAQALDASQPTFGAGDYIYSGDVTKWKKFAYSMMLRIGMRLTKVDETLAQTWVTKAISGGVITSDADVATMKYTGTSTTNRNPVAASLLSNDYGAANGTGNTEGGKYAKTFIDVLKSTNDPRMGAMAVVWTGGKTDTTSSLQQGMPNGLLLKPDNFGSLSEPNPATILQYTAPFIVMSAAETKLLLAEAAVRGWYAGDAATTFSEAIASSMHNWSLFGAAGVITSDRVATYQAANPLTGTTDQKLAQIGTQMWIAMFLDEQEIHANWRRTGYPVLTPVNIPGNATGGTIPRRLLYPPSEESVNSVSLQAAVTRQGPNAMTTHVWWDSK</sequence>
<protein>
    <submittedName>
        <fullName evidence="1">SusD/RagB family nutrient-binding outer membrane lipoprotein</fullName>
    </submittedName>
</protein>
<reference evidence="1 2" key="1">
    <citation type="submission" date="2019-12" db="EMBL/GenBank/DDBJ databases">
        <title>The draft genomic sequence of strain Chitinophaga oryziterrae JCM 16595.</title>
        <authorList>
            <person name="Zhang X."/>
        </authorList>
    </citation>
    <scope>NUCLEOTIDE SEQUENCE [LARGE SCALE GENOMIC DNA]</scope>
    <source>
        <strain evidence="1 2">JCM 16595</strain>
    </source>
</reference>
<keyword evidence="2" id="KW-1185">Reference proteome</keyword>
<dbReference type="Gene3D" id="1.25.40.390">
    <property type="match status" value="1"/>
</dbReference>
<comment type="caution">
    <text evidence="1">The sequence shown here is derived from an EMBL/GenBank/DDBJ whole genome shotgun (WGS) entry which is preliminary data.</text>
</comment>
<proteinExistence type="predicted"/>
<dbReference type="SUPFAM" id="SSF48452">
    <property type="entry name" value="TPR-like"/>
    <property type="match status" value="1"/>
</dbReference>
<evidence type="ECO:0000313" key="1">
    <source>
        <dbReference type="EMBL" id="MVT41189.1"/>
    </source>
</evidence>
<evidence type="ECO:0000313" key="2">
    <source>
        <dbReference type="Proteomes" id="UP000468388"/>
    </source>
</evidence>
<dbReference type="InterPro" id="IPR041662">
    <property type="entry name" value="SusD-like_2"/>
</dbReference>
<accession>A0A6N8JAC0</accession>
<dbReference type="PROSITE" id="PS51257">
    <property type="entry name" value="PROKAR_LIPOPROTEIN"/>
    <property type="match status" value="1"/>
</dbReference>
<dbReference type="EMBL" id="WRXO01000002">
    <property type="protein sequence ID" value="MVT41189.1"/>
    <property type="molecule type" value="Genomic_DNA"/>
</dbReference>
<dbReference type="AlphaFoldDB" id="A0A6N8JAC0"/>
<dbReference type="InterPro" id="IPR011990">
    <property type="entry name" value="TPR-like_helical_dom_sf"/>
</dbReference>
<dbReference type="Pfam" id="PF12771">
    <property type="entry name" value="SusD-like_2"/>
    <property type="match status" value="1"/>
</dbReference>
<organism evidence="1 2">
    <name type="scientific">Chitinophaga oryziterrae</name>
    <dbReference type="NCBI Taxonomy" id="1031224"/>
    <lineage>
        <taxon>Bacteria</taxon>
        <taxon>Pseudomonadati</taxon>
        <taxon>Bacteroidota</taxon>
        <taxon>Chitinophagia</taxon>
        <taxon>Chitinophagales</taxon>
        <taxon>Chitinophagaceae</taxon>
        <taxon>Chitinophaga</taxon>
    </lineage>
</organism>
<dbReference type="Proteomes" id="UP000468388">
    <property type="component" value="Unassembled WGS sequence"/>
</dbReference>
<keyword evidence="1" id="KW-0449">Lipoprotein</keyword>
<dbReference type="OrthoDB" id="9766256at2"/>
<gene>
    <name evidence="1" type="ORF">GO495_11400</name>
</gene>
<name>A0A6N8JAC0_9BACT</name>